<evidence type="ECO:0000256" key="1">
    <source>
        <dbReference type="ARBA" id="ARBA00004141"/>
    </source>
</evidence>
<proteinExistence type="inferred from homology"/>
<evidence type="ECO:0000256" key="9">
    <source>
        <dbReference type="ARBA" id="ARBA00023201"/>
    </source>
</evidence>
<sequence>MQKEVELHGTPKETTETRNESSVWMTFFEETTLHGARFLAKRSLIRRIVWAIFLLMATVTCLVMITYSVIDYYHYPVQTKVGIEYRRSLRFPAVTICNVNRYKKSKIIKNQTLMSLLHYISPLPASLKNDINRSDPLLPIVLNTTKTDSLISMAGYSVDDMFWSCFWKNHAINCSEAFTTTFTSMGRCFTFNSNGSLTAERTGSSSGLWLRMKLQHEEYTPGFALSAGVKALLHEPYEVPLVHEQGFAVSAGYEALVAIRMTQIIGQALPYRGIDCIDTKASAFRNPLKFYPTYSLSGCIYECQARYVNDVCDCTLFYHPGGYRRCNVWEALVCVSKSLVSFMQNTMIETRCGCKPPCYQTLYSSQLSHLSYPNEPTLQQLKKFNYTEEYLKKEFLEMRLFYQQMNYDIIEQSPKYYFAQLIGDIGGLMGIFVGSSFLTICEFGDFLFLLLKRKFRK</sequence>
<evidence type="ECO:0000256" key="5">
    <source>
        <dbReference type="ARBA" id="ARBA00022989"/>
    </source>
</evidence>
<gene>
    <name evidence="14" type="primary">LOC106150550</name>
</gene>
<comment type="subcellular location">
    <subcellularLocation>
        <location evidence="1">Membrane</location>
        <topology evidence="1">Multi-pass membrane protein</topology>
    </subcellularLocation>
</comment>
<keyword evidence="3 11" id="KW-0894">Sodium channel</keyword>
<evidence type="ECO:0000256" key="4">
    <source>
        <dbReference type="ARBA" id="ARBA00022692"/>
    </source>
</evidence>
<dbReference type="InterPro" id="IPR001873">
    <property type="entry name" value="ENaC"/>
</dbReference>
<dbReference type="AlphaFoldDB" id="A0A1S3GYC5"/>
<keyword evidence="8 12" id="KW-0472">Membrane</keyword>
<keyword evidence="2 11" id="KW-0813">Transport</keyword>
<evidence type="ECO:0000256" key="10">
    <source>
        <dbReference type="ARBA" id="ARBA00023303"/>
    </source>
</evidence>
<evidence type="ECO:0000256" key="7">
    <source>
        <dbReference type="ARBA" id="ARBA00023065"/>
    </source>
</evidence>
<protein>
    <submittedName>
        <fullName evidence="14">Acid-sensing ion channel 2-like</fullName>
    </submittedName>
</protein>
<dbReference type="PANTHER" id="PTHR11690">
    <property type="entry name" value="AMILORIDE-SENSITIVE SODIUM CHANNEL-RELATED"/>
    <property type="match status" value="1"/>
</dbReference>
<keyword evidence="7 11" id="KW-0406">Ion transport</keyword>
<dbReference type="Pfam" id="PF00858">
    <property type="entry name" value="ASC"/>
    <property type="match status" value="1"/>
</dbReference>
<organism evidence="13 14">
    <name type="scientific">Lingula anatina</name>
    <name type="common">Brachiopod</name>
    <name type="synonym">Lingula unguis</name>
    <dbReference type="NCBI Taxonomy" id="7574"/>
    <lineage>
        <taxon>Eukaryota</taxon>
        <taxon>Metazoa</taxon>
        <taxon>Spiralia</taxon>
        <taxon>Lophotrochozoa</taxon>
        <taxon>Brachiopoda</taxon>
        <taxon>Linguliformea</taxon>
        <taxon>Lingulata</taxon>
        <taxon>Lingulida</taxon>
        <taxon>Linguloidea</taxon>
        <taxon>Lingulidae</taxon>
        <taxon>Lingula</taxon>
    </lineage>
</organism>
<dbReference type="InParanoid" id="A0A1S3GYC5"/>
<dbReference type="FunCoup" id="A0A1S3GYC5">
    <property type="interactions" value="34"/>
</dbReference>
<feature type="transmembrane region" description="Helical" evidence="12">
    <location>
        <begin position="48"/>
        <end position="70"/>
    </location>
</feature>
<dbReference type="RefSeq" id="XP_013378875.2">
    <property type="nucleotide sequence ID" value="XM_013523421.2"/>
</dbReference>
<evidence type="ECO:0000256" key="2">
    <source>
        <dbReference type="ARBA" id="ARBA00022448"/>
    </source>
</evidence>
<keyword evidence="5 12" id="KW-1133">Transmembrane helix</keyword>
<dbReference type="KEGG" id="lak:106150550"/>
<dbReference type="GO" id="GO:0005886">
    <property type="term" value="C:plasma membrane"/>
    <property type="evidence" value="ECO:0007669"/>
    <property type="project" value="TreeGrafter"/>
</dbReference>
<keyword evidence="4 11" id="KW-0812">Transmembrane</keyword>
<feature type="transmembrane region" description="Helical" evidence="12">
    <location>
        <begin position="425"/>
        <end position="451"/>
    </location>
</feature>
<evidence type="ECO:0000256" key="8">
    <source>
        <dbReference type="ARBA" id="ARBA00023136"/>
    </source>
</evidence>
<dbReference type="PRINTS" id="PR01078">
    <property type="entry name" value="AMINACHANNEL"/>
</dbReference>
<dbReference type="GeneID" id="106150550"/>
<name>A0A1S3GYC5_LINAN</name>
<dbReference type="Gene3D" id="1.10.287.770">
    <property type="entry name" value="YojJ-like"/>
    <property type="match status" value="1"/>
</dbReference>
<evidence type="ECO:0000256" key="11">
    <source>
        <dbReference type="RuleBase" id="RU000679"/>
    </source>
</evidence>
<keyword evidence="13" id="KW-1185">Reference proteome</keyword>
<dbReference type="Proteomes" id="UP000085678">
    <property type="component" value="Unplaced"/>
</dbReference>
<evidence type="ECO:0000256" key="3">
    <source>
        <dbReference type="ARBA" id="ARBA00022461"/>
    </source>
</evidence>
<evidence type="ECO:0000313" key="13">
    <source>
        <dbReference type="Proteomes" id="UP000085678"/>
    </source>
</evidence>
<dbReference type="Gene3D" id="2.60.470.10">
    <property type="entry name" value="Acid-sensing ion channels like domains"/>
    <property type="match status" value="1"/>
</dbReference>
<reference evidence="14" key="1">
    <citation type="submission" date="2025-08" db="UniProtKB">
        <authorList>
            <consortium name="RefSeq"/>
        </authorList>
    </citation>
    <scope>IDENTIFICATION</scope>
    <source>
        <tissue evidence="14">Gonads</tissue>
    </source>
</reference>
<accession>A0A1S3GYC5</accession>
<comment type="similarity">
    <text evidence="11">Belongs to the amiloride-sensitive sodium channel (TC 1.A.6) family.</text>
</comment>
<keyword evidence="10 11" id="KW-0407">Ion channel</keyword>
<evidence type="ECO:0000256" key="12">
    <source>
        <dbReference type="SAM" id="Phobius"/>
    </source>
</evidence>
<dbReference type="OrthoDB" id="8065060at2759"/>
<keyword evidence="9 11" id="KW-0739">Sodium transport</keyword>
<evidence type="ECO:0000256" key="6">
    <source>
        <dbReference type="ARBA" id="ARBA00023053"/>
    </source>
</evidence>
<keyword evidence="6" id="KW-0915">Sodium</keyword>
<evidence type="ECO:0000313" key="14">
    <source>
        <dbReference type="RefSeq" id="XP_013378875.2"/>
    </source>
</evidence>
<dbReference type="GO" id="GO:0015280">
    <property type="term" value="F:ligand-gated sodium channel activity"/>
    <property type="evidence" value="ECO:0007669"/>
    <property type="project" value="TreeGrafter"/>
</dbReference>